<keyword evidence="6" id="KW-1185">Reference proteome</keyword>
<dbReference type="InterPro" id="IPR001360">
    <property type="entry name" value="Glyco_hydro_1"/>
</dbReference>
<dbReference type="PANTHER" id="PTHR10353">
    <property type="entry name" value="GLYCOSYL HYDROLASE"/>
    <property type="match status" value="1"/>
</dbReference>
<comment type="similarity">
    <text evidence="1 4">Belongs to the glycosyl hydrolase 1 family.</text>
</comment>
<reference evidence="6" key="1">
    <citation type="submission" date="2018-06" db="EMBL/GenBank/DDBJ databases">
        <title>Genome assembly of Danube salmon.</title>
        <authorList>
            <person name="Macqueen D.J."/>
            <person name="Gundappa M.K."/>
        </authorList>
    </citation>
    <scope>NUCLEOTIDE SEQUENCE [LARGE SCALE GENOMIC DNA]</scope>
</reference>
<dbReference type="SUPFAM" id="SSF51445">
    <property type="entry name" value="(Trans)glycosidases"/>
    <property type="match status" value="1"/>
</dbReference>
<evidence type="ECO:0000256" key="4">
    <source>
        <dbReference type="RuleBase" id="RU003690"/>
    </source>
</evidence>
<reference evidence="5" key="3">
    <citation type="submission" date="2025-09" db="UniProtKB">
        <authorList>
            <consortium name="Ensembl"/>
        </authorList>
    </citation>
    <scope>IDENTIFICATION</scope>
</reference>
<keyword evidence="3" id="KW-0326">Glycosidase</keyword>
<protein>
    <submittedName>
        <fullName evidence="5">Uncharacterized protein</fullName>
    </submittedName>
</protein>
<evidence type="ECO:0000256" key="1">
    <source>
        <dbReference type="ARBA" id="ARBA00010838"/>
    </source>
</evidence>
<dbReference type="GO" id="GO:0005975">
    <property type="term" value="P:carbohydrate metabolic process"/>
    <property type="evidence" value="ECO:0007669"/>
    <property type="project" value="InterPro"/>
</dbReference>
<sequence length="150" mass="16794">MVMLYYPTNRAPLLGLPGPLHGSGGWLNRSTVEAFQSYAALCYRGLGPWVSYWITINEPNRWVDAYKSGEEQPIASCWPTLRPGGSMRGNISANREDVSLALHADWVEPANPFPESHATATQRFLLFELGRFLDPLLGRARVLVSWMEST</sequence>
<dbReference type="Ensembl" id="ENSHHUT00000078055.1">
    <property type="protein sequence ID" value="ENSHHUP00000075582.1"/>
    <property type="gene ID" value="ENSHHUG00000044278.1"/>
</dbReference>
<dbReference type="STRING" id="62062.ENSHHUP00000075582"/>
<evidence type="ECO:0000313" key="6">
    <source>
        <dbReference type="Proteomes" id="UP000314982"/>
    </source>
</evidence>
<organism evidence="5 6">
    <name type="scientific">Hucho hucho</name>
    <name type="common">huchen</name>
    <dbReference type="NCBI Taxonomy" id="62062"/>
    <lineage>
        <taxon>Eukaryota</taxon>
        <taxon>Metazoa</taxon>
        <taxon>Chordata</taxon>
        <taxon>Craniata</taxon>
        <taxon>Vertebrata</taxon>
        <taxon>Euteleostomi</taxon>
        <taxon>Actinopterygii</taxon>
        <taxon>Neopterygii</taxon>
        <taxon>Teleostei</taxon>
        <taxon>Protacanthopterygii</taxon>
        <taxon>Salmoniformes</taxon>
        <taxon>Salmonidae</taxon>
        <taxon>Salmoninae</taxon>
        <taxon>Hucho</taxon>
    </lineage>
</organism>
<dbReference type="PANTHER" id="PTHR10353:SF36">
    <property type="entry name" value="LP05116P"/>
    <property type="match status" value="1"/>
</dbReference>
<dbReference type="Pfam" id="PF00232">
    <property type="entry name" value="Glyco_hydro_1"/>
    <property type="match status" value="1"/>
</dbReference>
<evidence type="ECO:0000256" key="2">
    <source>
        <dbReference type="ARBA" id="ARBA00022801"/>
    </source>
</evidence>
<name>A0A4W5QHL8_9TELE</name>
<proteinExistence type="inferred from homology"/>
<dbReference type="GeneTree" id="ENSGT00940000157489"/>
<keyword evidence="2" id="KW-0378">Hydrolase</keyword>
<reference evidence="5" key="2">
    <citation type="submission" date="2025-08" db="UniProtKB">
        <authorList>
            <consortium name="Ensembl"/>
        </authorList>
    </citation>
    <scope>IDENTIFICATION</scope>
</reference>
<dbReference type="Proteomes" id="UP000314982">
    <property type="component" value="Unassembled WGS sequence"/>
</dbReference>
<dbReference type="AlphaFoldDB" id="A0A4W5QHL8"/>
<dbReference type="Gene3D" id="3.20.20.80">
    <property type="entry name" value="Glycosidases"/>
    <property type="match status" value="1"/>
</dbReference>
<dbReference type="GO" id="GO:0008422">
    <property type="term" value="F:beta-glucosidase activity"/>
    <property type="evidence" value="ECO:0007669"/>
    <property type="project" value="TreeGrafter"/>
</dbReference>
<evidence type="ECO:0000313" key="5">
    <source>
        <dbReference type="Ensembl" id="ENSHHUP00000075582.1"/>
    </source>
</evidence>
<evidence type="ECO:0000256" key="3">
    <source>
        <dbReference type="ARBA" id="ARBA00023295"/>
    </source>
</evidence>
<accession>A0A4W5QHL8</accession>
<dbReference type="InterPro" id="IPR017853">
    <property type="entry name" value="GH"/>
</dbReference>